<dbReference type="PANTHER" id="PTHR33540">
    <property type="entry name" value="TRNA THREONYLCARBAMOYLADENOSINE BIOSYNTHESIS PROTEIN TSAE"/>
    <property type="match status" value="1"/>
</dbReference>
<evidence type="ECO:0000256" key="6">
    <source>
        <dbReference type="ARBA" id="ARBA00022723"/>
    </source>
</evidence>
<evidence type="ECO:0000313" key="11">
    <source>
        <dbReference type="EMBL" id="MCB5194759.1"/>
    </source>
</evidence>
<dbReference type="RefSeq" id="WP_226763187.1">
    <property type="nucleotide sequence ID" value="NZ_JAJAWG010000001.1"/>
</dbReference>
<evidence type="ECO:0000256" key="5">
    <source>
        <dbReference type="ARBA" id="ARBA00022694"/>
    </source>
</evidence>
<evidence type="ECO:0000256" key="3">
    <source>
        <dbReference type="ARBA" id="ARBA00019010"/>
    </source>
</evidence>
<dbReference type="SUPFAM" id="SSF52540">
    <property type="entry name" value="P-loop containing nucleoside triphosphate hydrolases"/>
    <property type="match status" value="1"/>
</dbReference>
<evidence type="ECO:0000256" key="4">
    <source>
        <dbReference type="ARBA" id="ARBA00022490"/>
    </source>
</evidence>
<dbReference type="Proteomes" id="UP001198034">
    <property type="component" value="Unassembled WGS sequence"/>
</dbReference>
<dbReference type="InterPro" id="IPR027417">
    <property type="entry name" value="P-loop_NTPase"/>
</dbReference>
<dbReference type="Gene3D" id="3.40.50.300">
    <property type="entry name" value="P-loop containing nucleotide triphosphate hydrolases"/>
    <property type="match status" value="1"/>
</dbReference>
<gene>
    <name evidence="11" type="primary">tsaE</name>
    <name evidence="11" type="ORF">LG219_00460</name>
</gene>
<protein>
    <recommendedName>
        <fullName evidence="3">tRNA threonylcarbamoyladenosine biosynthesis protein TsaE</fullName>
    </recommendedName>
    <alternativeName>
        <fullName evidence="10">t(6)A37 threonylcarbamoyladenosine biosynthesis protein TsaE</fullName>
    </alternativeName>
</protein>
<name>A0ABS8BGL5_9NEIS</name>
<accession>A0ABS8BGL5</accession>
<evidence type="ECO:0000256" key="10">
    <source>
        <dbReference type="ARBA" id="ARBA00032441"/>
    </source>
</evidence>
<keyword evidence="5" id="KW-0819">tRNA processing</keyword>
<comment type="similarity">
    <text evidence="2">Belongs to the TsaE family.</text>
</comment>
<keyword evidence="9" id="KW-0460">Magnesium</keyword>
<evidence type="ECO:0000256" key="7">
    <source>
        <dbReference type="ARBA" id="ARBA00022741"/>
    </source>
</evidence>
<dbReference type="PANTHER" id="PTHR33540:SF2">
    <property type="entry name" value="TRNA THREONYLCARBAMOYLADENOSINE BIOSYNTHESIS PROTEIN TSAE"/>
    <property type="match status" value="1"/>
</dbReference>
<keyword evidence="4" id="KW-0963">Cytoplasm</keyword>
<evidence type="ECO:0000313" key="12">
    <source>
        <dbReference type="Proteomes" id="UP001198034"/>
    </source>
</evidence>
<comment type="caution">
    <text evidence="11">The sequence shown here is derived from an EMBL/GenBank/DDBJ whole genome shotgun (WGS) entry which is preliminary data.</text>
</comment>
<dbReference type="InterPro" id="IPR003442">
    <property type="entry name" value="T6A_TsaE"/>
</dbReference>
<proteinExistence type="inferred from homology"/>
<comment type="subcellular location">
    <subcellularLocation>
        <location evidence="1">Cytoplasm</location>
    </subcellularLocation>
</comment>
<dbReference type="NCBIfam" id="TIGR00150">
    <property type="entry name" value="T6A_YjeE"/>
    <property type="match status" value="1"/>
</dbReference>
<sequence>MANDTAFSAVLNDEAATLEFGRHIAQVLHAGMVVFLEGNLGAGKTTLTRGILRGAGFTGRVKSPTYTLVEPYPLLGLKADSKLYFYHFDLYRFNDPSEWEDAGFRDYFNAESVCLIEWADKASGQLPTPDWIIQLSPEGEGRKILLFATSELGQTCQNALTLAIQAAP</sequence>
<organism evidence="11 12">
    <name type="scientific">Deefgea salmonis</name>
    <dbReference type="NCBI Taxonomy" id="2875502"/>
    <lineage>
        <taxon>Bacteria</taxon>
        <taxon>Pseudomonadati</taxon>
        <taxon>Pseudomonadota</taxon>
        <taxon>Betaproteobacteria</taxon>
        <taxon>Neisseriales</taxon>
        <taxon>Chitinibacteraceae</taxon>
        <taxon>Deefgea</taxon>
    </lineage>
</organism>
<reference evidence="11 12" key="1">
    <citation type="submission" date="2021-10" db="EMBL/GenBank/DDBJ databases">
        <authorList>
            <person name="Chen M."/>
        </authorList>
    </citation>
    <scope>NUCLEOTIDE SEQUENCE [LARGE SCALE GENOMIC DNA]</scope>
    <source>
        <strain evidence="11 12">H3-26</strain>
    </source>
</reference>
<keyword evidence="7" id="KW-0547">Nucleotide-binding</keyword>
<keyword evidence="6" id="KW-0479">Metal-binding</keyword>
<evidence type="ECO:0000256" key="1">
    <source>
        <dbReference type="ARBA" id="ARBA00004496"/>
    </source>
</evidence>
<keyword evidence="12" id="KW-1185">Reference proteome</keyword>
<evidence type="ECO:0000256" key="2">
    <source>
        <dbReference type="ARBA" id="ARBA00007599"/>
    </source>
</evidence>
<evidence type="ECO:0000256" key="8">
    <source>
        <dbReference type="ARBA" id="ARBA00022840"/>
    </source>
</evidence>
<dbReference type="EMBL" id="JAJAWG010000001">
    <property type="protein sequence ID" value="MCB5194759.1"/>
    <property type="molecule type" value="Genomic_DNA"/>
</dbReference>
<evidence type="ECO:0000256" key="9">
    <source>
        <dbReference type="ARBA" id="ARBA00022842"/>
    </source>
</evidence>
<keyword evidence="8" id="KW-0067">ATP-binding</keyword>
<dbReference type="Pfam" id="PF02367">
    <property type="entry name" value="TsaE"/>
    <property type="match status" value="1"/>
</dbReference>